<evidence type="ECO:0008006" key="4">
    <source>
        <dbReference type="Google" id="ProtNLM"/>
    </source>
</evidence>
<reference evidence="2 3" key="1">
    <citation type="submission" date="2015-07" db="EMBL/GenBank/DDBJ databases">
        <title>Draft genome of Enhydrobacter aerosaccus.</title>
        <authorList>
            <person name="Wang X."/>
        </authorList>
    </citation>
    <scope>NUCLEOTIDE SEQUENCE [LARGE SCALE GENOMIC DNA]</scope>
    <source>
        <strain evidence="2 3">CGMCC9176</strain>
    </source>
</reference>
<organism evidence="2 3">
    <name type="scientific">Enhydrobacter aerosaccus</name>
    <dbReference type="NCBI Taxonomy" id="225324"/>
    <lineage>
        <taxon>Bacteria</taxon>
        <taxon>Pseudomonadati</taxon>
        <taxon>Pseudomonadota</taxon>
        <taxon>Alphaproteobacteria</taxon>
        <taxon>Hyphomicrobiales</taxon>
        <taxon>Enhydrobacter</taxon>
    </lineage>
</organism>
<dbReference type="InterPro" id="IPR036737">
    <property type="entry name" value="OmpA-like_sf"/>
</dbReference>
<proteinExistence type="predicted"/>
<dbReference type="Gene3D" id="3.30.1330.60">
    <property type="entry name" value="OmpA-like domain"/>
    <property type="match status" value="1"/>
</dbReference>
<evidence type="ECO:0000256" key="1">
    <source>
        <dbReference type="SAM" id="Phobius"/>
    </source>
</evidence>
<name>A0ABR5IJA9_9HYPH</name>
<gene>
    <name evidence="2" type="ORF">AFK20_11880</name>
</gene>
<dbReference type="SUPFAM" id="SSF103088">
    <property type="entry name" value="OmpA-like"/>
    <property type="match status" value="1"/>
</dbReference>
<sequence length="201" mass="23365">MKSDKQDFFWLSFSDLMTSLFFIMLVLYVLTFVKLTNQKNASEQQLKKIQEIQTAVKSLPAQYFVYDEKYGRYSLVRNINFKTMEDVINDSDKVYLKGVGQSISNLIEELKVKYKGQDIRYVVLIEGMASKDYYIDNYQLSYRRALAVKKLWESEGIILDTSVCDVQVAGSGIEGIGRYPREEEHKNQRILIQIIPKIGKI</sequence>
<keyword evidence="1" id="KW-1133">Transmembrane helix</keyword>
<accession>A0ABR5IJA9</accession>
<feature type="transmembrane region" description="Helical" evidence="1">
    <location>
        <begin position="7"/>
        <end position="30"/>
    </location>
</feature>
<evidence type="ECO:0000313" key="2">
    <source>
        <dbReference type="EMBL" id="KND18079.1"/>
    </source>
</evidence>
<keyword evidence="1" id="KW-0472">Membrane</keyword>
<dbReference type="Proteomes" id="UP000053900">
    <property type="component" value="Unassembled WGS sequence"/>
</dbReference>
<protein>
    <recommendedName>
        <fullName evidence="4">OmpA family protein</fullName>
    </recommendedName>
</protein>
<keyword evidence="1" id="KW-0812">Transmembrane</keyword>
<dbReference type="EMBL" id="LGSW01000017">
    <property type="protein sequence ID" value="KND18079.1"/>
    <property type="molecule type" value="Genomic_DNA"/>
</dbReference>
<comment type="caution">
    <text evidence="2">The sequence shown here is derived from an EMBL/GenBank/DDBJ whole genome shotgun (WGS) entry which is preliminary data.</text>
</comment>
<evidence type="ECO:0000313" key="3">
    <source>
        <dbReference type="Proteomes" id="UP000053900"/>
    </source>
</evidence>
<keyword evidence="3" id="KW-1185">Reference proteome</keyword>